<feature type="compositionally biased region" description="Acidic residues" evidence="1">
    <location>
        <begin position="102"/>
        <end position="115"/>
    </location>
</feature>
<keyword evidence="3" id="KW-1185">Reference proteome</keyword>
<feature type="non-terminal residue" evidence="2">
    <location>
        <position position="1"/>
    </location>
</feature>
<accession>A0A151XJL2</accession>
<evidence type="ECO:0000313" key="3">
    <source>
        <dbReference type="Proteomes" id="UP000075809"/>
    </source>
</evidence>
<gene>
    <name evidence="2" type="ORF">ALC60_00348</name>
</gene>
<sequence length="175" mass="20460">ISKRHTRRLIQNETNIDVAGCSKFNILKPSLSTNNSFNKDYDLHLHNENINESIENIASFHQITEVTTFENDSYEQCLHNNNFQRSINNYDDNDINNKGNYEDDDDDDDINNEDNDHDCHNSALKIINKPDNNADDKNFQNAITIWAIILYSPYNINHNACNICYVQLLMYEWIV</sequence>
<dbReference type="Proteomes" id="UP000075809">
    <property type="component" value="Unassembled WGS sequence"/>
</dbReference>
<evidence type="ECO:0000313" key="2">
    <source>
        <dbReference type="EMBL" id="KYQ60594.1"/>
    </source>
</evidence>
<dbReference type="AlphaFoldDB" id="A0A151XJL2"/>
<organism evidence="2 3">
    <name type="scientific">Mycetomoellerius zeteki</name>
    <dbReference type="NCBI Taxonomy" id="64791"/>
    <lineage>
        <taxon>Eukaryota</taxon>
        <taxon>Metazoa</taxon>
        <taxon>Ecdysozoa</taxon>
        <taxon>Arthropoda</taxon>
        <taxon>Hexapoda</taxon>
        <taxon>Insecta</taxon>
        <taxon>Pterygota</taxon>
        <taxon>Neoptera</taxon>
        <taxon>Endopterygota</taxon>
        <taxon>Hymenoptera</taxon>
        <taxon>Apocrita</taxon>
        <taxon>Aculeata</taxon>
        <taxon>Formicoidea</taxon>
        <taxon>Formicidae</taxon>
        <taxon>Myrmicinae</taxon>
        <taxon>Mycetomoellerius</taxon>
    </lineage>
</organism>
<protein>
    <submittedName>
        <fullName evidence="2">Uncharacterized protein</fullName>
    </submittedName>
</protein>
<proteinExistence type="predicted"/>
<feature type="region of interest" description="Disordered" evidence="1">
    <location>
        <begin position="89"/>
        <end position="115"/>
    </location>
</feature>
<name>A0A151XJL2_9HYME</name>
<reference evidence="2 3" key="1">
    <citation type="submission" date="2015-09" db="EMBL/GenBank/DDBJ databases">
        <title>Trachymyrmex zeteki WGS genome.</title>
        <authorList>
            <person name="Nygaard S."/>
            <person name="Hu H."/>
            <person name="Boomsma J."/>
            <person name="Zhang G."/>
        </authorList>
    </citation>
    <scope>NUCLEOTIDE SEQUENCE [LARGE SCALE GENOMIC DNA]</scope>
    <source>
        <strain evidence="2">Tzet28-1</strain>
        <tissue evidence="2">Whole body</tissue>
    </source>
</reference>
<evidence type="ECO:0000256" key="1">
    <source>
        <dbReference type="SAM" id="MobiDB-lite"/>
    </source>
</evidence>
<dbReference type="EMBL" id="KQ982054">
    <property type="protein sequence ID" value="KYQ60594.1"/>
    <property type="molecule type" value="Genomic_DNA"/>
</dbReference>